<dbReference type="AlphaFoldDB" id="A0A4S3KP18"/>
<dbReference type="RefSeq" id="WP_081126339.1">
    <property type="nucleotide sequence ID" value="NZ_MWQO01000023.1"/>
</dbReference>
<evidence type="ECO:0000256" key="1">
    <source>
        <dbReference type="SAM" id="MobiDB-lite"/>
    </source>
</evidence>
<comment type="caution">
    <text evidence="2">The sequence shown here is derived from an EMBL/GenBank/DDBJ whole genome shotgun (WGS) entry which is preliminary data.</text>
</comment>
<protein>
    <submittedName>
        <fullName evidence="2">CRISPR-associated RAMP family protein</fullName>
    </submittedName>
</protein>
<feature type="compositionally biased region" description="Polar residues" evidence="1">
    <location>
        <begin position="1"/>
        <end position="28"/>
    </location>
</feature>
<reference evidence="2 3" key="1">
    <citation type="submission" date="2017-02" db="EMBL/GenBank/DDBJ databases">
        <title>Whole genome sequencing of Metallibacterium scheffleri DSM 24874 (T).</title>
        <authorList>
            <person name="Kumar S."/>
            <person name="Patil P."/>
            <person name="Patil P.B."/>
        </authorList>
    </citation>
    <scope>NUCLEOTIDE SEQUENCE [LARGE SCALE GENOMIC DNA]</scope>
    <source>
        <strain evidence="2 3">DSM 24874</strain>
    </source>
</reference>
<dbReference type="STRING" id="993689.GCA_002077135_00992"/>
<evidence type="ECO:0000313" key="2">
    <source>
        <dbReference type="EMBL" id="THD10679.1"/>
    </source>
</evidence>
<evidence type="ECO:0000313" key="3">
    <source>
        <dbReference type="Proteomes" id="UP000307749"/>
    </source>
</evidence>
<dbReference type="CDD" id="cd09726">
    <property type="entry name" value="RAMP_I_III"/>
    <property type="match status" value="1"/>
</dbReference>
<feature type="region of interest" description="Disordered" evidence="1">
    <location>
        <begin position="1"/>
        <end position="29"/>
    </location>
</feature>
<keyword evidence="3" id="KW-1185">Reference proteome</keyword>
<dbReference type="Proteomes" id="UP000307749">
    <property type="component" value="Unassembled WGS sequence"/>
</dbReference>
<dbReference type="NCBIfam" id="TIGR03986">
    <property type="entry name" value="TIGR03986 family CRISPR-associated RAMP protein"/>
    <property type="match status" value="1"/>
</dbReference>
<proteinExistence type="predicted"/>
<accession>A0A4S3KP18</accession>
<dbReference type="OrthoDB" id="5362408at2"/>
<organism evidence="2 3">
    <name type="scientific">Metallibacterium scheffleri</name>
    <dbReference type="NCBI Taxonomy" id="993689"/>
    <lineage>
        <taxon>Bacteria</taxon>
        <taxon>Pseudomonadati</taxon>
        <taxon>Pseudomonadota</taxon>
        <taxon>Gammaproteobacteria</taxon>
        <taxon>Lysobacterales</taxon>
        <taxon>Rhodanobacteraceae</taxon>
        <taxon>Metallibacterium</taxon>
    </lineage>
</organism>
<name>A0A4S3KP18_9GAMM</name>
<gene>
    <name evidence="2" type="ORF">B1806_07435</name>
</gene>
<dbReference type="EMBL" id="MWQO01000023">
    <property type="protein sequence ID" value="THD10679.1"/>
    <property type="molecule type" value="Genomic_DNA"/>
</dbReference>
<dbReference type="InterPro" id="IPR023825">
    <property type="entry name" value="CRISPR-assoc_RAMP_BGP1436"/>
</dbReference>
<sequence length="764" mass="84224">MSNPNAHSSNAQGPSRHQNGSRSQGQDNSAREMISAPYNFVPLAPRVHIPAWSREVSHDWPFEDGYSGELHYILTADTPLLVGGKQIKATQDKPGSVKPLQWPDGTYAIPGSSLKGMLRSVVEIAAFGRMRMVDEVRPGLRDISKSDTVYATRVRDRVKTGFLCRRKDGGQEIVPCKMLRLDHRALEKALGVKEPIFATRTSVKDKYETWSQACRKAGKNPRSLRFDLGADAKAPIRLFEGALEGVPVFTGQINDSTQPRGKRRDFVFYARDASHAIEVSRDAWRDFLRIHGDEDGKPAMSWPGYWKNKYRAGEDVPVFYLRDTVKNKDLLRIGLAYMPKLAGDFSSLDMIEHVSCEHLQPPGAQHGYDLADLLFGAINGDSQADALRGRVSLETAHALDNPQAVAQPATILNGPKPSYFPNYITQQANPSNWKLKTSQYATYLESSQSKAPTLRGFKRYPVRPLSDAQVQSLTDEQLKNRKVQIELHTLAPESRFAGRIVFHNLKPEELGALLWALTWGGKTHLRHSLGMGKPFGFGQVHFTLDTDQSRLIPNDPAIPEAALDAARRADFVAAFAAHMEASFPQWEQSPQLLNLCAMADPAAACKLPVGMPLRHMRLEAKGKVNEFQTAKQGNSVLADYAVASGYIPATHYQPTQGKPHGAVTVSVDNKAVPAGATAPTAYATTLNTWPNAKLKWEPGPCRLTATLAGKGKPAVREQATRLLDALPEPQRERLRKKGELAGVEVEVEAQGNRLTIVGLIWPAG</sequence>